<dbReference type="PIRSF" id="PIRSF017082">
    <property type="entry name" value="YflP"/>
    <property type="match status" value="1"/>
</dbReference>
<reference evidence="3 4" key="1">
    <citation type="submission" date="2019-07" db="EMBL/GenBank/DDBJ databases">
        <title>New species of Amycolatopsis and Streptomyces.</title>
        <authorList>
            <person name="Duangmal K."/>
            <person name="Teo W.F.A."/>
            <person name="Lipun K."/>
        </authorList>
    </citation>
    <scope>NUCLEOTIDE SEQUENCE [LARGE SCALE GENOMIC DNA]</scope>
    <source>
        <strain evidence="3 4">TISTR 2346</strain>
    </source>
</reference>
<dbReference type="SUPFAM" id="SSF53850">
    <property type="entry name" value="Periplasmic binding protein-like II"/>
    <property type="match status" value="1"/>
</dbReference>
<accession>A0A5N8W8V2</accession>
<keyword evidence="2" id="KW-0732">Signal</keyword>
<dbReference type="Proteomes" id="UP000326979">
    <property type="component" value="Unassembled WGS sequence"/>
</dbReference>
<dbReference type="CDD" id="cd07012">
    <property type="entry name" value="PBP2_Bug_TTT"/>
    <property type="match status" value="1"/>
</dbReference>
<comment type="caution">
    <text evidence="3">The sequence shown here is derived from an EMBL/GenBank/DDBJ whole genome shotgun (WGS) entry which is preliminary data.</text>
</comment>
<comment type="similarity">
    <text evidence="1">Belongs to the UPF0065 (bug) family.</text>
</comment>
<proteinExistence type="inferred from homology"/>
<dbReference type="Gene3D" id="3.40.190.10">
    <property type="entry name" value="Periplasmic binding protein-like II"/>
    <property type="match status" value="1"/>
</dbReference>
<feature type="chain" id="PRO_5024923314" evidence="2">
    <location>
        <begin position="25"/>
        <end position="335"/>
    </location>
</feature>
<evidence type="ECO:0000256" key="1">
    <source>
        <dbReference type="ARBA" id="ARBA00006987"/>
    </source>
</evidence>
<dbReference type="EMBL" id="VJZE01000271">
    <property type="protein sequence ID" value="MPY43923.1"/>
    <property type="molecule type" value="Genomic_DNA"/>
</dbReference>
<sequence>MQNRLRVRRRIVAATTVAATLALAGCGGNVGDQKSEDDASFPDRGITLLVGQDAGGSTDLTARAVADPADSDLKQTITVLNKPGANGALAAKELAGAKADGYTLMVFVGSLSYITPLAVPADEAVDVNDYEVVTGLSQDDYVLVASAKSGFKTVKDIVDAKKAIKYGTTGVGTGSHLSQALLFSQAKVDATAVPFDGGAPTLTAVMGGQVDVASIQLGEAQPQIKAGKIAPLVTFAEKRPSYMPDTPTAVEAGYDVPVQQSRAIVAPKGTPKDVVVRLRTAFQKAFANAEYKDFNTQRLLTPNEVDGPTVIDQWTAALKKYRDLTGQYKIDLSED</sequence>
<dbReference type="PANTHER" id="PTHR42928">
    <property type="entry name" value="TRICARBOXYLATE-BINDING PROTEIN"/>
    <property type="match status" value="1"/>
</dbReference>
<dbReference type="InterPro" id="IPR005064">
    <property type="entry name" value="BUG"/>
</dbReference>
<protein>
    <submittedName>
        <fullName evidence="3">Tripartite tricarboxylate transporter substrate binding protein</fullName>
    </submittedName>
</protein>
<dbReference type="OrthoDB" id="34459at2"/>
<evidence type="ECO:0000313" key="4">
    <source>
        <dbReference type="Proteomes" id="UP000326979"/>
    </source>
</evidence>
<gene>
    <name evidence="3" type="ORF">FNH04_29690</name>
</gene>
<name>A0A5N8W8V2_9ACTN</name>
<dbReference type="AlphaFoldDB" id="A0A5N8W8V2"/>
<evidence type="ECO:0000313" key="3">
    <source>
        <dbReference type="EMBL" id="MPY43923.1"/>
    </source>
</evidence>
<feature type="signal peptide" evidence="2">
    <location>
        <begin position="1"/>
        <end position="24"/>
    </location>
</feature>
<dbReference type="PROSITE" id="PS51257">
    <property type="entry name" value="PROKAR_LIPOPROTEIN"/>
    <property type="match status" value="1"/>
</dbReference>
<evidence type="ECO:0000256" key="2">
    <source>
        <dbReference type="SAM" id="SignalP"/>
    </source>
</evidence>
<dbReference type="PANTHER" id="PTHR42928:SF5">
    <property type="entry name" value="BLR1237 PROTEIN"/>
    <property type="match status" value="1"/>
</dbReference>
<dbReference type="Pfam" id="PF03401">
    <property type="entry name" value="TctC"/>
    <property type="match status" value="1"/>
</dbReference>
<organism evidence="3 4">
    <name type="scientific">Streptomyces phyllanthi</name>
    <dbReference type="NCBI Taxonomy" id="1803180"/>
    <lineage>
        <taxon>Bacteria</taxon>
        <taxon>Bacillati</taxon>
        <taxon>Actinomycetota</taxon>
        <taxon>Actinomycetes</taxon>
        <taxon>Kitasatosporales</taxon>
        <taxon>Streptomycetaceae</taxon>
        <taxon>Streptomyces</taxon>
    </lineage>
</organism>
<dbReference type="Gene3D" id="3.40.190.150">
    <property type="entry name" value="Bordetella uptake gene, domain 1"/>
    <property type="match status" value="1"/>
</dbReference>
<keyword evidence="4" id="KW-1185">Reference proteome</keyword>
<dbReference type="InterPro" id="IPR042100">
    <property type="entry name" value="Bug_dom1"/>
</dbReference>
<dbReference type="RefSeq" id="WP_152788863.1">
    <property type="nucleotide sequence ID" value="NZ_BAABEQ010000164.1"/>
</dbReference>